<dbReference type="RefSeq" id="WP_145085088.1">
    <property type="nucleotide sequence ID" value="NZ_CP036274.1"/>
</dbReference>
<feature type="chain" id="PRO_5022226855" evidence="1">
    <location>
        <begin position="27"/>
        <end position="878"/>
    </location>
</feature>
<feature type="signal peptide" evidence="1">
    <location>
        <begin position="1"/>
        <end position="26"/>
    </location>
</feature>
<dbReference type="Gene3D" id="1.25.40.10">
    <property type="entry name" value="Tetratricopeptide repeat domain"/>
    <property type="match status" value="2"/>
</dbReference>
<reference evidence="2 3" key="1">
    <citation type="submission" date="2019-02" db="EMBL/GenBank/DDBJ databases">
        <title>Deep-cultivation of Planctomycetes and their phenomic and genomic characterization uncovers novel biology.</title>
        <authorList>
            <person name="Wiegand S."/>
            <person name="Jogler M."/>
            <person name="Boedeker C."/>
            <person name="Pinto D."/>
            <person name="Vollmers J."/>
            <person name="Rivas-Marin E."/>
            <person name="Kohn T."/>
            <person name="Peeters S.H."/>
            <person name="Heuer A."/>
            <person name="Rast P."/>
            <person name="Oberbeckmann S."/>
            <person name="Bunk B."/>
            <person name="Jeske O."/>
            <person name="Meyerdierks A."/>
            <person name="Storesund J.E."/>
            <person name="Kallscheuer N."/>
            <person name="Luecker S."/>
            <person name="Lage O.M."/>
            <person name="Pohl T."/>
            <person name="Merkel B.J."/>
            <person name="Hornburger P."/>
            <person name="Mueller R.-W."/>
            <person name="Bruemmer F."/>
            <person name="Labrenz M."/>
            <person name="Spormann A.M."/>
            <person name="Op den Camp H."/>
            <person name="Overmann J."/>
            <person name="Amann R."/>
            <person name="Jetten M.S.M."/>
            <person name="Mascher T."/>
            <person name="Medema M.H."/>
            <person name="Devos D.P."/>
            <person name="Kaster A.-K."/>
            <person name="Ovreas L."/>
            <person name="Rohde M."/>
            <person name="Galperin M.Y."/>
            <person name="Jogler C."/>
        </authorList>
    </citation>
    <scope>NUCLEOTIDE SEQUENCE [LARGE SCALE GENOMIC DNA]</scope>
    <source>
        <strain evidence="2 3">ETA_A8</strain>
    </source>
</reference>
<gene>
    <name evidence="2" type="ORF">ETAA8_07690</name>
</gene>
<dbReference type="KEGG" id="aagg:ETAA8_07690"/>
<dbReference type="EMBL" id="CP036274">
    <property type="protein sequence ID" value="QDU25699.1"/>
    <property type="molecule type" value="Genomic_DNA"/>
</dbReference>
<dbReference type="OrthoDB" id="250528at2"/>
<dbReference type="AlphaFoldDB" id="A0A517Y632"/>
<dbReference type="InterPro" id="IPR011990">
    <property type="entry name" value="TPR-like_helical_dom_sf"/>
</dbReference>
<evidence type="ECO:0000313" key="3">
    <source>
        <dbReference type="Proteomes" id="UP000315017"/>
    </source>
</evidence>
<evidence type="ECO:0000313" key="2">
    <source>
        <dbReference type="EMBL" id="QDU25699.1"/>
    </source>
</evidence>
<dbReference type="SMART" id="SM00028">
    <property type="entry name" value="TPR"/>
    <property type="match status" value="3"/>
</dbReference>
<proteinExistence type="predicted"/>
<dbReference type="Proteomes" id="UP000315017">
    <property type="component" value="Chromosome"/>
</dbReference>
<keyword evidence="1" id="KW-0732">Signal</keyword>
<protein>
    <submittedName>
        <fullName evidence="2">Tetratricopeptide repeat protein</fullName>
    </submittedName>
</protein>
<keyword evidence="3" id="KW-1185">Reference proteome</keyword>
<name>A0A517Y632_9BACT</name>
<evidence type="ECO:0000256" key="1">
    <source>
        <dbReference type="SAM" id="SignalP"/>
    </source>
</evidence>
<accession>A0A517Y632</accession>
<organism evidence="2 3">
    <name type="scientific">Anatilimnocola aggregata</name>
    <dbReference type="NCBI Taxonomy" id="2528021"/>
    <lineage>
        <taxon>Bacteria</taxon>
        <taxon>Pseudomonadati</taxon>
        <taxon>Planctomycetota</taxon>
        <taxon>Planctomycetia</taxon>
        <taxon>Pirellulales</taxon>
        <taxon>Pirellulaceae</taxon>
        <taxon>Anatilimnocola</taxon>
    </lineage>
</organism>
<dbReference type="InterPro" id="IPR019734">
    <property type="entry name" value="TPR_rpt"/>
</dbReference>
<sequence precursor="true">MLALRRQLSLVCLVCALVVHHSAAFAQEEAAAPSAAAIQRAIKNLGHDDYPVREAASKELWSWGTTVEAALQQAALSTDAEIRLRAKTILEKFELGITPDSPPEYEMLITAFRQNTIDEKQTTLHQLINEKKIKLAFKLARAESDPSQRDSLLSSASRQAQRYVPDLLVNDEIDEAESILESIEMTLDPSLERLTAMLLVSGRLPDRLKRAEEQLARAPSFATAKRLVYLRRASGDLVGAADLAGKHQLHYYQRAILIENNDWKGAAALQQEMFKVPNLAAETLAFGAALHFFAGDEPAVEFRLQTLREIAPEQLSKHWDAAEAHLVCERHEQALQLLATCTPGAASLLHELRFDYARSQQLAGVTKESVLDDAWFGNLVDGGLVATQKTLPRGEFARNIAKQLHYLGERERARQVLAVMRKAAELDKSGQLWPVVIQTSIYCGDRQQALADLNVALGRPNITPSAMFRAMYDQPQDAVLAELLYARLGTEDEQRRLSLATMDQVFGPIGMPDEMRGPINAQIVETIEPFMGTPDHRQLKLGELMLKLGDRQQARRWFEAASSSYSDALVRLGDLAREERDWPVAIKHYRAAADKLPVLPLPRFLLSYSLLQNGETDEAKQQQRRASLAALSPVGRLALAGQLKERGLFAEATEQARIVELTANPTVQYPTLAAGHLRGNLVFQQSPAVAAEVWQRWLLSQLVGVNNYTQFDHYLTDPEVIHRNRGRALLAAGKTDLALAEVKRVLAIIPGNVRVLEEFVPLLERAGREKEASELLESVARRYEQVIRDYPQTSNHRRELALLFARCNRRRDEALALAQAAVKLEEQTALNHDALAEIHFLRGEQGAAISAGQRAAAIERNNPKYRERLAQWEKGPAK</sequence>
<dbReference type="SUPFAM" id="SSF48452">
    <property type="entry name" value="TPR-like"/>
    <property type="match status" value="3"/>
</dbReference>